<dbReference type="GO" id="GO:0006352">
    <property type="term" value="P:DNA-templated transcription initiation"/>
    <property type="evidence" value="ECO:0007669"/>
    <property type="project" value="InterPro"/>
</dbReference>
<organism evidence="7 8">
    <name type="scientific">Kangiella spongicola</name>
    <dbReference type="NCBI Taxonomy" id="796379"/>
    <lineage>
        <taxon>Bacteria</taxon>
        <taxon>Pseudomonadati</taxon>
        <taxon>Pseudomonadota</taxon>
        <taxon>Gammaproteobacteria</taxon>
        <taxon>Kangiellales</taxon>
        <taxon>Kangiellaceae</taxon>
        <taxon>Kangiella</taxon>
    </lineage>
</organism>
<dbReference type="Proteomes" id="UP000247689">
    <property type="component" value="Unassembled WGS sequence"/>
</dbReference>
<dbReference type="Pfam" id="PF04542">
    <property type="entry name" value="Sigma70_r2"/>
    <property type="match status" value="1"/>
</dbReference>
<dbReference type="InterPro" id="IPR013325">
    <property type="entry name" value="RNA_pol_sigma_r2"/>
</dbReference>
<dbReference type="OrthoDB" id="9803470at2"/>
<dbReference type="SUPFAM" id="SSF88946">
    <property type="entry name" value="Sigma2 domain of RNA polymerase sigma factors"/>
    <property type="match status" value="1"/>
</dbReference>
<evidence type="ECO:0000256" key="2">
    <source>
        <dbReference type="ARBA" id="ARBA00023015"/>
    </source>
</evidence>
<comment type="similarity">
    <text evidence="1">Belongs to the sigma-70 factor family. ECF subfamily.</text>
</comment>
<evidence type="ECO:0000256" key="3">
    <source>
        <dbReference type="ARBA" id="ARBA00023082"/>
    </source>
</evidence>
<gene>
    <name evidence="7" type="ORF">DL796_09005</name>
</gene>
<comment type="caution">
    <text evidence="7">The sequence shown here is derived from an EMBL/GenBank/DDBJ whole genome shotgun (WGS) entry which is preliminary data.</text>
</comment>
<dbReference type="GO" id="GO:0016987">
    <property type="term" value="F:sigma factor activity"/>
    <property type="evidence" value="ECO:0007669"/>
    <property type="project" value="UniProtKB-KW"/>
</dbReference>
<keyword evidence="2" id="KW-0805">Transcription regulation</keyword>
<name>A0A318D5N6_9GAMM</name>
<dbReference type="NCBIfam" id="TIGR02937">
    <property type="entry name" value="sigma70-ECF"/>
    <property type="match status" value="1"/>
</dbReference>
<evidence type="ECO:0000256" key="1">
    <source>
        <dbReference type="ARBA" id="ARBA00010641"/>
    </source>
</evidence>
<accession>A0A318D5N6</accession>
<sequence length="248" mass="28350">MSRKVNKMPQLHQESDLLADHISDHVLVARASSGDAIAFETIVRRHNQALFRAAHSIVADFAIAQDTLQEAYIKAFTHLDSFQQKSSLKTWLTRIVINTALNVKKSREGVKTTSHDTVVDLNQYSEVNMSLKNDNGVQQKPDQLAEQEQIKQLLQDEIYQLSDKYRTVFILREVEQYSVAETAESLNISQDSVKTRTLRAKSMLRDKLSRKLEPFMQELFQFAGKNCDLITQKVLTELHQSGYLNSPK</sequence>
<proteinExistence type="inferred from homology"/>
<dbReference type="Pfam" id="PF08281">
    <property type="entry name" value="Sigma70_r4_2"/>
    <property type="match status" value="1"/>
</dbReference>
<dbReference type="SUPFAM" id="SSF88659">
    <property type="entry name" value="Sigma3 and sigma4 domains of RNA polymerase sigma factors"/>
    <property type="match status" value="1"/>
</dbReference>
<dbReference type="InterPro" id="IPR039425">
    <property type="entry name" value="RNA_pol_sigma-70-like"/>
</dbReference>
<dbReference type="PANTHER" id="PTHR43133">
    <property type="entry name" value="RNA POLYMERASE ECF-TYPE SIGMA FACTO"/>
    <property type="match status" value="1"/>
</dbReference>
<dbReference type="CDD" id="cd06171">
    <property type="entry name" value="Sigma70_r4"/>
    <property type="match status" value="1"/>
</dbReference>
<dbReference type="PANTHER" id="PTHR43133:SF51">
    <property type="entry name" value="RNA POLYMERASE SIGMA FACTOR"/>
    <property type="match status" value="1"/>
</dbReference>
<feature type="domain" description="RNA polymerase sigma factor 70 region 4 type 2" evidence="6">
    <location>
        <begin position="152"/>
        <end position="204"/>
    </location>
</feature>
<keyword evidence="3" id="KW-0731">Sigma factor</keyword>
<dbReference type="Gene3D" id="1.10.10.10">
    <property type="entry name" value="Winged helix-like DNA-binding domain superfamily/Winged helix DNA-binding domain"/>
    <property type="match status" value="1"/>
</dbReference>
<dbReference type="Gene3D" id="1.10.1740.10">
    <property type="match status" value="1"/>
</dbReference>
<dbReference type="AlphaFoldDB" id="A0A318D5N6"/>
<feature type="domain" description="RNA polymerase sigma-70 region 2" evidence="5">
    <location>
        <begin position="42"/>
        <end position="106"/>
    </location>
</feature>
<dbReference type="InterPro" id="IPR013249">
    <property type="entry name" value="RNA_pol_sigma70_r4_t2"/>
</dbReference>
<evidence type="ECO:0000256" key="4">
    <source>
        <dbReference type="ARBA" id="ARBA00023163"/>
    </source>
</evidence>
<dbReference type="GO" id="GO:0003677">
    <property type="term" value="F:DNA binding"/>
    <property type="evidence" value="ECO:0007669"/>
    <property type="project" value="InterPro"/>
</dbReference>
<dbReference type="EMBL" id="QICH01000003">
    <property type="protein sequence ID" value="PXF62474.1"/>
    <property type="molecule type" value="Genomic_DNA"/>
</dbReference>
<keyword evidence="8" id="KW-1185">Reference proteome</keyword>
<dbReference type="InterPro" id="IPR036388">
    <property type="entry name" value="WH-like_DNA-bd_sf"/>
</dbReference>
<reference evidence="7 8" key="1">
    <citation type="submission" date="2018-05" db="EMBL/GenBank/DDBJ databases">
        <title>Kangiella spongicola genome sequence.</title>
        <authorList>
            <person name="Maclea K.S."/>
            <person name="Goen A.E."/>
            <person name="Kelley C."/>
            <person name="Underriner A."/>
            <person name="Silverwood T."/>
            <person name="Trachtenberg A.M."/>
        </authorList>
    </citation>
    <scope>NUCLEOTIDE SEQUENCE [LARGE SCALE GENOMIC DNA]</scope>
    <source>
        <strain evidence="7 8">ATCC BAA-2076</strain>
    </source>
</reference>
<evidence type="ECO:0000313" key="8">
    <source>
        <dbReference type="Proteomes" id="UP000247689"/>
    </source>
</evidence>
<dbReference type="NCBIfam" id="NF008888">
    <property type="entry name" value="PRK11922.1"/>
    <property type="match status" value="1"/>
</dbReference>
<evidence type="ECO:0000313" key="7">
    <source>
        <dbReference type="EMBL" id="PXF62474.1"/>
    </source>
</evidence>
<dbReference type="InterPro" id="IPR014284">
    <property type="entry name" value="RNA_pol_sigma-70_dom"/>
</dbReference>
<evidence type="ECO:0000259" key="6">
    <source>
        <dbReference type="Pfam" id="PF08281"/>
    </source>
</evidence>
<evidence type="ECO:0000259" key="5">
    <source>
        <dbReference type="Pfam" id="PF04542"/>
    </source>
</evidence>
<protein>
    <submittedName>
        <fullName evidence="7">RNA polymerase sigma factor</fullName>
    </submittedName>
</protein>
<keyword evidence="4" id="KW-0804">Transcription</keyword>
<dbReference type="InterPro" id="IPR007627">
    <property type="entry name" value="RNA_pol_sigma70_r2"/>
</dbReference>
<dbReference type="InterPro" id="IPR013324">
    <property type="entry name" value="RNA_pol_sigma_r3/r4-like"/>
</dbReference>